<dbReference type="AlphaFoldDB" id="A0A0K2UK54"/>
<sequence>MSRFSIIFSYFECSFVIPHSFIVSSKDSSQGVTLEGENLSMSGFVTFEFFIILCGEDLGTINTYKVVHFDSECICNI</sequence>
<name>A0A0K2UK54_LEPSM</name>
<organism evidence="1">
    <name type="scientific">Lepeophtheirus salmonis</name>
    <name type="common">Salmon louse</name>
    <name type="synonym">Caligus salmonis</name>
    <dbReference type="NCBI Taxonomy" id="72036"/>
    <lineage>
        <taxon>Eukaryota</taxon>
        <taxon>Metazoa</taxon>
        <taxon>Ecdysozoa</taxon>
        <taxon>Arthropoda</taxon>
        <taxon>Crustacea</taxon>
        <taxon>Multicrustacea</taxon>
        <taxon>Hexanauplia</taxon>
        <taxon>Copepoda</taxon>
        <taxon>Siphonostomatoida</taxon>
        <taxon>Caligidae</taxon>
        <taxon>Lepeophtheirus</taxon>
    </lineage>
</organism>
<proteinExistence type="predicted"/>
<protein>
    <submittedName>
        <fullName evidence="1">Uncharacterized protein</fullName>
    </submittedName>
</protein>
<accession>A0A0K2UK54</accession>
<evidence type="ECO:0000313" key="1">
    <source>
        <dbReference type="EMBL" id="CDW38608.1"/>
    </source>
</evidence>
<dbReference type="EMBL" id="HACA01021247">
    <property type="protein sequence ID" value="CDW38608.1"/>
    <property type="molecule type" value="Transcribed_RNA"/>
</dbReference>
<reference evidence="1" key="1">
    <citation type="submission" date="2014-05" db="EMBL/GenBank/DDBJ databases">
        <authorList>
            <person name="Chronopoulou M."/>
        </authorList>
    </citation>
    <scope>NUCLEOTIDE SEQUENCE</scope>
    <source>
        <tissue evidence="1">Whole organism</tissue>
    </source>
</reference>